<organism evidence="2">
    <name type="scientific">Staphylococcus epidermidis</name>
    <dbReference type="NCBI Taxonomy" id="1282"/>
    <lineage>
        <taxon>Bacteria</taxon>
        <taxon>Bacillati</taxon>
        <taxon>Bacillota</taxon>
        <taxon>Bacilli</taxon>
        <taxon>Bacillales</taxon>
        <taxon>Staphylococcaceae</taxon>
        <taxon>Staphylococcus</taxon>
    </lineage>
</organism>
<sequence>MSMKFTEVEVIEHLVKAYKEAGKPTYPHENLYRGRNHSISGIGEDLLGAYLISRLEGVQIFIDQPLSMIDKSLSTRYPDLLICEDNEIKNILEVKMDLGYQRKDFIDYCRKKEEWISNIVGKQCVLSRKREDKIPMNIADDIKFHVVIYSENNGPKRFDEEIMPIVNETCPHIEVYVLTSGQHPNLVNVNLEGININKDEFEILVNAL</sequence>
<name>A0A3G1RN77_STAEP</name>
<dbReference type="AlphaFoldDB" id="A0A3G1RN77"/>
<accession>A0A3G1RN77</accession>
<evidence type="ECO:0000313" key="1">
    <source>
        <dbReference type="EMBL" id="AXB88833.1"/>
    </source>
</evidence>
<reference evidence="2" key="1">
    <citation type="journal article" date="2018" name="Front Microbiol 9">
        <title>Significant Enrichment and Diversity of the Staphylococcal Arginine Catabolic Mobile Element ACME in Staphylococcus epidermidis Isolates From Subgingival Peri-implantitis Sites and Periodontal Pockets.</title>
        <authorList>
            <person name="O'Connor A.M."/>
            <person name="McManus B.A."/>
            <person name="Kinnevey P.M."/>
            <person name="Brennan G.I."/>
            <person name="Fleming T.E."/>
            <person name="Cashin P.J."/>
            <person name="O'Sullivan M."/>
            <person name="Polyzois I."/>
            <person name="Coleman D.C."/>
        </authorList>
    </citation>
    <scope>NUCLEOTIDE SEQUENCE</scope>
    <source>
        <strain evidence="2">217PPP362</strain>
        <strain evidence="1">P11PPP12</strain>
    </source>
</reference>
<evidence type="ECO:0000313" key="2">
    <source>
        <dbReference type="EMBL" id="AXB89420.1"/>
    </source>
</evidence>
<dbReference type="EMBL" id="MH188467">
    <property type="protein sequence ID" value="AXB88833.1"/>
    <property type="molecule type" value="Genomic_DNA"/>
</dbReference>
<proteinExistence type="predicted"/>
<dbReference type="EMBL" id="MH188482">
    <property type="protein sequence ID" value="AXB89420.1"/>
    <property type="molecule type" value="Genomic_DNA"/>
</dbReference>
<protein>
    <submittedName>
        <fullName evidence="2">Putative membrane protein</fullName>
    </submittedName>
</protein>